<dbReference type="CDD" id="cd19963">
    <property type="entry name" value="PBP1_BMP-like"/>
    <property type="match status" value="1"/>
</dbReference>
<dbReference type="Pfam" id="PF02608">
    <property type="entry name" value="Bmp"/>
    <property type="match status" value="1"/>
</dbReference>
<dbReference type="RefSeq" id="WP_413280079.1">
    <property type="nucleotide sequence ID" value="NZ_JBHFNT010000219.1"/>
</dbReference>
<reference evidence="4 5" key="1">
    <citation type="submission" date="2024-09" db="EMBL/GenBank/DDBJ databases">
        <title>Floridaenema gen nov. (Aerosakkonemataceae, Aerosakkonematales ord. nov., Cyanobacteria) from benthic tropical and subtropical fresh waters, with the description of four new species.</title>
        <authorList>
            <person name="Moretto J.A."/>
            <person name="Berthold D.E."/>
            <person name="Lefler F.W."/>
            <person name="Huang I.-S."/>
            <person name="Laughinghouse H. IV."/>
        </authorList>
    </citation>
    <scope>NUCLEOTIDE SEQUENCE [LARGE SCALE GENOMIC DNA]</scope>
    <source>
        <strain evidence="4 5">BLCC-F167</strain>
    </source>
</reference>
<comment type="caution">
    <text evidence="4">The sequence shown here is derived from an EMBL/GenBank/DDBJ whole genome shotgun (WGS) entry which is preliminary data.</text>
</comment>
<proteinExistence type="predicted"/>
<dbReference type="InterPro" id="IPR052910">
    <property type="entry name" value="ABC-Purine-Binding"/>
</dbReference>
<dbReference type="PANTHER" id="PTHR43208">
    <property type="entry name" value="ABC TRANSPORTER SUBSTRATE-BINDING PROTEIN"/>
    <property type="match status" value="1"/>
</dbReference>
<feature type="domain" description="ABC transporter substrate-binding protein PnrA-like" evidence="3">
    <location>
        <begin position="62"/>
        <end position="359"/>
    </location>
</feature>
<name>A0ABV4WRN3_9CYAN</name>
<evidence type="ECO:0000313" key="5">
    <source>
        <dbReference type="Proteomes" id="UP001576780"/>
    </source>
</evidence>
<dbReference type="PANTHER" id="PTHR43208:SF1">
    <property type="entry name" value="ABC TRANSPORTER SUBSTRATE-BINDING PROTEIN"/>
    <property type="match status" value="1"/>
</dbReference>
<dbReference type="EMBL" id="JBHFNT010000219">
    <property type="protein sequence ID" value="MFB2837740.1"/>
    <property type="molecule type" value="Genomic_DNA"/>
</dbReference>
<protein>
    <submittedName>
        <fullName evidence="4">BMP family ABC transporter substrate-binding protein</fullName>
    </submittedName>
</protein>
<dbReference type="Gene3D" id="3.40.50.2300">
    <property type="match status" value="2"/>
</dbReference>
<evidence type="ECO:0000256" key="2">
    <source>
        <dbReference type="SAM" id="MobiDB-lite"/>
    </source>
</evidence>
<dbReference type="InterPro" id="IPR003760">
    <property type="entry name" value="PnrA-like"/>
</dbReference>
<accession>A0ABV4WRN3</accession>
<evidence type="ECO:0000256" key="1">
    <source>
        <dbReference type="ARBA" id="ARBA00022729"/>
    </source>
</evidence>
<sequence length="403" mass="43639">MTNKHSLYLNRRKVIRGILATTAFGVTSKLWTGCTPTAQQNTPNSPSPAANNSPSGNTKPIVIGFIYVGPKDDFGYNQAHAEGKAGVAKIAGVKTVEEANVPETTAVQETMRNMINQDGANVLFPTSFGYFDPHIIKVAQEYPEVQFLHCGGLYEEGKHPKNIGSYFGYIDEAQYIAGIIAAHTSKTGKLGFVAAKPIPQLLRNVNSFTLGAKTIKPNITTQIIFTGDWSLPVKEAEATNSMIDQGVDVVTCHVDSPKVIMETAEKRGIFCCGFHANQAQLAPKGYLTGAEWDWTSVYSKYVQMISEGKTLMNGGIPHLERGGLKDGFCKLSNYGPAVSEAAKKDAEAAKAKFMDGSMVIYKGELKDNTGKVILAAGKEYKQRDIELEKMNWLVDGVVGSIAS</sequence>
<keyword evidence="5" id="KW-1185">Reference proteome</keyword>
<keyword evidence="1" id="KW-0732">Signal</keyword>
<evidence type="ECO:0000313" key="4">
    <source>
        <dbReference type="EMBL" id="MFB2837740.1"/>
    </source>
</evidence>
<organism evidence="4 5">
    <name type="scientific">Floridaenema evergladense BLCC-F167</name>
    <dbReference type="NCBI Taxonomy" id="3153639"/>
    <lineage>
        <taxon>Bacteria</taxon>
        <taxon>Bacillati</taxon>
        <taxon>Cyanobacteriota</taxon>
        <taxon>Cyanophyceae</taxon>
        <taxon>Oscillatoriophycideae</taxon>
        <taxon>Aerosakkonematales</taxon>
        <taxon>Aerosakkonemataceae</taxon>
        <taxon>Floridanema</taxon>
        <taxon>Floridanema evergladense</taxon>
    </lineage>
</organism>
<evidence type="ECO:0000259" key="3">
    <source>
        <dbReference type="Pfam" id="PF02608"/>
    </source>
</evidence>
<feature type="region of interest" description="Disordered" evidence="2">
    <location>
        <begin position="37"/>
        <end position="56"/>
    </location>
</feature>
<feature type="compositionally biased region" description="Low complexity" evidence="2">
    <location>
        <begin position="41"/>
        <end position="55"/>
    </location>
</feature>
<gene>
    <name evidence="4" type="ORF">ACE1CA_24835</name>
</gene>
<dbReference type="Proteomes" id="UP001576780">
    <property type="component" value="Unassembled WGS sequence"/>
</dbReference>